<evidence type="ECO:0000256" key="2">
    <source>
        <dbReference type="SAM" id="MobiDB-lite"/>
    </source>
</evidence>
<feature type="coiled-coil region" evidence="1">
    <location>
        <begin position="548"/>
        <end position="582"/>
    </location>
</feature>
<evidence type="ECO:0008006" key="6">
    <source>
        <dbReference type="Google" id="ProtNLM"/>
    </source>
</evidence>
<dbReference type="VEuPathDB" id="VectorBase:ASIC017820"/>
<evidence type="ECO:0000313" key="5">
    <source>
        <dbReference type="Proteomes" id="UP000030765"/>
    </source>
</evidence>
<dbReference type="OrthoDB" id="7738273at2759"/>
<feature type="region of interest" description="Disordered" evidence="2">
    <location>
        <begin position="17"/>
        <end position="126"/>
    </location>
</feature>
<reference evidence="4" key="2">
    <citation type="submission" date="2020-05" db="UniProtKB">
        <authorList>
            <consortium name="EnsemblMetazoa"/>
        </authorList>
    </citation>
    <scope>IDENTIFICATION</scope>
</reference>
<evidence type="ECO:0000313" key="4">
    <source>
        <dbReference type="EnsemblMetazoa" id="ASIC017820-PA"/>
    </source>
</evidence>
<feature type="compositionally biased region" description="Acidic residues" evidence="2">
    <location>
        <begin position="249"/>
        <end position="261"/>
    </location>
</feature>
<name>A0A084WHV8_ANOSI</name>
<feature type="region of interest" description="Disordered" evidence="2">
    <location>
        <begin position="302"/>
        <end position="327"/>
    </location>
</feature>
<dbReference type="EMBL" id="KE525347">
    <property type="protein sequence ID" value="KFB49802.1"/>
    <property type="molecule type" value="Genomic_DNA"/>
</dbReference>
<dbReference type="EMBL" id="ATLV01023891">
    <property type="status" value="NOT_ANNOTATED_CDS"/>
    <property type="molecule type" value="Genomic_DNA"/>
</dbReference>
<feature type="compositionally biased region" description="Basic and acidic residues" evidence="2">
    <location>
        <begin position="68"/>
        <end position="78"/>
    </location>
</feature>
<feature type="compositionally biased region" description="Basic and acidic residues" evidence="2">
    <location>
        <begin position="19"/>
        <end position="32"/>
    </location>
</feature>
<gene>
    <name evidence="3" type="ORF">ZHAS_00017820</name>
</gene>
<sequence>MAAIGPDRASCELAIASSEGRRDRSEGEHGEHAVNQLASSQSTAKTMADEAPVSSSYCTLPRPARLSSRSDEAERDGVLHQGQYYTLRRVGDRRPAQSSKDAVAMGQRMAKATGNPSSSEEQPESTQRLLYEQNMCTFENFCERRNSEQRLQQAVDSDRDTNIACETGGDGLGNFCTLRNGRRGWRSVTEGNSGKRTEGPHQSLAGDYCTLKKKKFQLNRKFVESFLEDPNAQVADYLSELDAYLDEMDGVDDDIGGESDASDIHSTPDENDEREKEQEELNSVVVDPAPVDPCSQSLQYYQPRPSAQGCGDERGSERRGFPEGDYQDDRIRYGDIKHFCTLPKQKRTQFLNAFKRGTSLRRTVVVDTESERQLGAKNVPEVAVDGGCSADVNRIANELEDLLLSIEESDKAVAALEALVDRRKRQHHPGTAPPFPFEQFRAFCLGWVRRCETATERVRHQTRTIVRANAEQRKLLDQKRQSLGSDTLRVNLEAFELEQRLGERDLVEAQGTDYELRRLGAEVKREMLHEKMALFEATSRNGRMRQNVERKTIDLDTLRSQIERVEREVVQLEQENAALRTRLGDFRAPNIVELVRKIKRLRKVEAKSKT</sequence>
<keyword evidence="5" id="KW-1185">Reference proteome</keyword>
<keyword evidence="1" id="KW-0175">Coiled coil</keyword>
<dbReference type="AlphaFoldDB" id="A0A084WHV8"/>
<accession>A0A084WHV8</accession>
<dbReference type="OMA" id="NFCERRN"/>
<feature type="region of interest" description="Disordered" evidence="2">
    <location>
        <begin position="249"/>
        <end position="282"/>
    </location>
</feature>
<dbReference type="VEuPathDB" id="VectorBase:ASIS003700"/>
<protein>
    <recommendedName>
        <fullName evidence="6">DUF4201 domain-containing protein</fullName>
    </recommendedName>
</protein>
<evidence type="ECO:0000256" key="1">
    <source>
        <dbReference type="SAM" id="Coils"/>
    </source>
</evidence>
<organism evidence="3">
    <name type="scientific">Anopheles sinensis</name>
    <name type="common">Mosquito</name>
    <dbReference type="NCBI Taxonomy" id="74873"/>
    <lineage>
        <taxon>Eukaryota</taxon>
        <taxon>Metazoa</taxon>
        <taxon>Ecdysozoa</taxon>
        <taxon>Arthropoda</taxon>
        <taxon>Hexapoda</taxon>
        <taxon>Insecta</taxon>
        <taxon>Pterygota</taxon>
        <taxon>Neoptera</taxon>
        <taxon>Endopterygota</taxon>
        <taxon>Diptera</taxon>
        <taxon>Nematocera</taxon>
        <taxon>Culicoidea</taxon>
        <taxon>Culicidae</taxon>
        <taxon>Anophelinae</taxon>
        <taxon>Anopheles</taxon>
    </lineage>
</organism>
<dbReference type="Proteomes" id="UP000030765">
    <property type="component" value="Unassembled WGS sequence"/>
</dbReference>
<feature type="compositionally biased region" description="Basic and acidic residues" evidence="2">
    <location>
        <begin position="311"/>
        <end position="327"/>
    </location>
</feature>
<dbReference type="EnsemblMetazoa" id="ASIC017820-RA">
    <property type="protein sequence ID" value="ASIC017820-PA"/>
    <property type="gene ID" value="ASIC017820"/>
</dbReference>
<proteinExistence type="predicted"/>
<feature type="compositionally biased region" description="Polar residues" evidence="2">
    <location>
        <begin position="36"/>
        <end position="45"/>
    </location>
</feature>
<evidence type="ECO:0000313" key="3">
    <source>
        <dbReference type="EMBL" id="KFB49802.1"/>
    </source>
</evidence>
<reference evidence="3 5" key="1">
    <citation type="journal article" date="2014" name="BMC Genomics">
        <title>Genome sequence of Anopheles sinensis provides insight into genetics basis of mosquito competence for malaria parasites.</title>
        <authorList>
            <person name="Zhou D."/>
            <person name="Zhang D."/>
            <person name="Ding G."/>
            <person name="Shi L."/>
            <person name="Hou Q."/>
            <person name="Ye Y."/>
            <person name="Xu Y."/>
            <person name="Zhou H."/>
            <person name="Xiong C."/>
            <person name="Li S."/>
            <person name="Yu J."/>
            <person name="Hong S."/>
            <person name="Yu X."/>
            <person name="Zou P."/>
            <person name="Chen C."/>
            <person name="Chang X."/>
            <person name="Wang W."/>
            <person name="Lv Y."/>
            <person name="Sun Y."/>
            <person name="Ma L."/>
            <person name="Shen B."/>
            <person name="Zhu C."/>
        </authorList>
    </citation>
    <scope>NUCLEOTIDE SEQUENCE [LARGE SCALE GENOMIC DNA]</scope>
</reference>
<feature type="compositionally biased region" description="Basic and acidic residues" evidence="2">
    <location>
        <begin position="262"/>
        <end position="279"/>
    </location>
</feature>